<gene>
    <name evidence="1" type="ORF">EKH83_20260</name>
</gene>
<dbReference type="EMBL" id="RXOC01000019">
    <property type="protein sequence ID" value="RXF67314.1"/>
    <property type="molecule type" value="Genomic_DNA"/>
</dbReference>
<dbReference type="Proteomes" id="UP000290848">
    <property type="component" value="Unassembled WGS sequence"/>
</dbReference>
<proteinExistence type="predicted"/>
<comment type="caution">
    <text evidence="1">The sequence shown here is derived from an EMBL/GenBank/DDBJ whole genome shotgun (WGS) entry which is preliminary data.</text>
</comment>
<sequence>MIFFLQSGKVFSQFPEILIPKDVIVQHAGSIGYFSVGAGYRLFKNKRGNLDFNYGFVPENKGGALHIISAKFVYRPFEIKLKDWAKFYPLNPGAFVSYHYGKEFDFYWDKSQYDEGYYWWSSAIRPHISFSNEIKLDSKKLFGGGKIKSLSIYSEFNTNDLYMVSYVLNTKDLSLTDIFKLGIGIRAGF</sequence>
<accession>A0A4Q0M385</accession>
<organism evidence="1 2">
    <name type="scientific">Arcticibacter tournemirensis</name>
    <dbReference type="NCBI Taxonomy" id="699437"/>
    <lineage>
        <taxon>Bacteria</taxon>
        <taxon>Pseudomonadati</taxon>
        <taxon>Bacteroidota</taxon>
        <taxon>Sphingobacteriia</taxon>
        <taxon>Sphingobacteriales</taxon>
        <taxon>Sphingobacteriaceae</taxon>
        <taxon>Arcticibacter</taxon>
    </lineage>
</organism>
<evidence type="ECO:0008006" key="3">
    <source>
        <dbReference type="Google" id="ProtNLM"/>
    </source>
</evidence>
<reference evidence="1 2" key="1">
    <citation type="submission" date="2018-12" db="EMBL/GenBank/DDBJ databases">
        <title>The Draft Genome Sequence of the Soil Bacterium Pedobacter tournemirensis R1.</title>
        <authorList>
            <person name="He J."/>
        </authorList>
    </citation>
    <scope>NUCLEOTIDE SEQUENCE [LARGE SCALE GENOMIC DNA]</scope>
    <source>
        <strain evidence="1 2">R1</strain>
    </source>
</reference>
<evidence type="ECO:0000313" key="1">
    <source>
        <dbReference type="EMBL" id="RXF67314.1"/>
    </source>
</evidence>
<protein>
    <recommendedName>
        <fullName evidence="3">DUF3575 domain-containing protein</fullName>
    </recommendedName>
</protein>
<evidence type="ECO:0000313" key="2">
    <source>
        <dbReference type="Proteomes" id="UP000290848"/>
    </source>
</evidence>
<dbReference type="AlphaFoldDB" id="A0A4Q0M385"/>
<name>A0A4Q0M385_9SPHI</name>